<dbReference type="Gene3D" id="3.30.300.30">
    <property type="match status" value="1"/>
</dbReference>
<evidence type="ECO:0000256" key="1">
    <source>
        <dbReference type="ARBA" id="ARBA00006432"/>
    </source>
</evidence>
<comment type="caution">
    <text evidence="4">The sequence shown here is derived from an EMBL/GenBank/DDBJ whole genome shotgun (WGS) entry which is preliminary data.</text>
</comment>
<dbReference type="EMBL" id="BMQL01000025">
    <property type="protein sequence ID" value="GGR20814.1"/>
    <property type="molecule type" value="Genomic_DNA"/>
</dbReference>
<evidence type="ECO:0000313" key="4">
    <source>
        <dbReference type="EMBL" id="GGR20814.1"/>
    </source>
</evidence>
<evidence type="ECO:0000259" key="3">
    <source>
        <dbReference type="Pfam" id="PF23024"/>
    </source>
</evidence>
<dbReference type="Gene3D" id="3.40.50.12780">
    <property type="entry name" value="N-terminal domain of ligase-like"/>
    <property type="match status" value="1"/>
</dbReference>
<accession>A0A918CE64</accession>
<evidence type="ECO:0000259" key="2">
    <source>
        <dbReference type="Pfam" id="PF00501"/>
    </source>
</evidence>
<name>A0A918CE64_9DEIO</name>
<dbReference type="PANTHER" id="PTHR22754:SF32">
    <property type="entry name" value="DISCO-INTERACTING PROTEIN 2"/>
    <property type="match status" value="1"/>
</dbReference>
<reference evidence="4" key="1">
    <citation type="journal article" date="2014" name="Int. J. Syst. Evol. Microbiol.">
        <title>Complete genome sequence of Corynebacterium casei LMG S-19264T (=DSM 44701T), isolated from a smear-ripened cheese.</title>
        <authorList>
            <consortium name="US DOE Joint Genome Institute (JGI-PGF)"/>
            <person name="Walter F."/>
            <person name="Albersmeier A."/>
            <person name="Kalinowski J."/>
            <person name="Ruckert C."/>
        </authorList>
    </citation>
    <scope>NUCLEOTIDE SEQUENCE</scope>
    <source>
        <strain evidence="4">JCM 31311</strain>
    </source>
</reference>
<feature type="domain" description="AMP-dependent synthetase/ligase" evidence="2">
    <location>
        <begin position="1"/>
        <end position="233"/>
    </location>
</feature>
<dbReference type="GO" id="GO:0005886">
    <property type="term" value="C:plasma membrane"/>
    <property type="evidence" value="ECO:0007669"/>
    <property type="project" value="TreeGrafter"/>
</dbReference>
<dbReference type="GO" id="GO:0006633">
    <property type="term" value="P:fatty acid biosynthetic process"/>
    <property type="evidence" value="ECO:0007669"/>
    <property type="project" value="TreeGrafter"/>
</dbReference>
<comment type="similarity">
    <text evidence="1">Belongs to the ATP-dependent AMP-binding enzyme family.</text>
</comment>
<dbReference type="Proteomes" id="UP000603865">
    <property type="component" value="Unassembled WGS sequence"/>
</dbReference>
<keyword evidence="5" id="KW-1185">Reference proteome</keyword>
<dbReference type="InterPro" id="IPR025110">
    <property type="entry name" value="AMP-bd_C"/>
</dbReference>
<dbReference type="AlphaFoldDB" id="A0A918CE64"/>
<dbReference type="InterPro" id="IPR042099">
    <property type="entry name" value="ANL_N_sf"/>
</dbReference>
<dbReference type="Pfam" id="PF23024">
    <property type="entry name" value="AMP-dom_DIP2-like"/>
    <property type="match status" value="1"/>
</dbReference>
<feature type="domain" description="AMP-binding enzyme C-terminal" evidence="3">
    <location>
        <begin position="276"/>
        <end position="383"/>
    </location>
</feature>
<dbReference type="PANTHER" id="PTHR22754">
    <property type="entry name" value="DISCO-INTERACTING PROTEIN 2 DIP2 -RELATED"/>
    <property type="match status" value="1"/>
</dbReference>
<dbReference type="Pfam" id="PF00501">
    <property type="entry name" value="AMP-binding"/>
    <property type="match status" value="1"/>
</dbReference>
<dbReference type="GO" id="GO:0070566">
    <property type="term" value="F:adenylyltransferase activity"/>
    <property type="evidence" value="ECO:0007669"/>
    <property type="project" value="TreeGrafter"/>
</dbReference>
<protein>
    <recommendedName>
        <fullName evidence="6">AMP-dependent synthetase/ligase domain-containing protein</fullName>
    </recommendedName>
</protein>
<organism evidence="4 5">
    <name type="scientific">Deinococcus ruber</name>
    <dbReference type="NCBI Taxonomy" id="1848197"/>
    <lineage>
        <taxon>Bacteria</taxon>
        <taxon>Thermotogati</taxon>
        <taxon>Deinococcota</taxon>
        <taxon>Deinococci</taxon>
        <taxon>Deinococcales</taxon>
        <taxon>Deinococcaceae</taxon>
        <taxon>Deinococcus</taxon>
    </lineage>
</organism>
<dbReference type="SUPFAM" id="SSF56801">
    <property type="entry name" value="Acetyl-CoA synthetase-like"/>
    <property type="match status" value="1"/>
</dbReference>
<evidence type="ECO:0000313" key="5">
    <source>
        <dbReference type="Proteomes" id="UP000603865"/>
    </source>
</evidence>
<evidence type="ECO:0008006" key="6">
    <source>
        <dbReference type="Google" id="ProtNLM"/>
    </source>
</evidence>
<dbReference type="InterPro" id="IPR045851">
    <property type="entry name" value="AMP-bd_C_sf"/>
</dbReference>
<sequence length="391" mass="43024">MLSHGHLIRRLAALADAVSDLEYLTDGPTVSWMPLYHIWGLGAAVLQPMYLNIDAIVLPTSTVIERPVRWLRAISRYRATSSGGPNFAFQACVDAVSVEEARTLDLRCWQIAPLGAETIRLETLDQFATRYEAVGFQRRAFAITYGLSEGMATVDARQTPDKPVYVRVDPTALEEGRVVNSSSAQAGQAIVSCGLPIPGQQVKIVDPEQKSELEEDRVGEIWLGGSLVADGYWNQAEQTEEVFHAQLSSGQGPFLRTGDLGFIHQGELYVTGRLKDMLIIHGKNLYAVDLEHTAEQAHPALVPTASIAFSVQVALEEQLVLVLEIRPEYETANVAEITAAVRRRIGDRFQLPVHAVVLVESGSLPRTQTGKLQRQRGRELYLSSSEASPRT</sequence>
<gene>
    <name evidence="4" type="ORF">GCM10008957_36500</name>
</gene>
<dbReference type="InterPro" id="IPR000873">
    <property type="entry name" value="AMP-dep_synth/lig_dom"/>
</dbReference>
<reference evidence="4" key="2">
    <citation type="submission" date="2020-09" db="EMBL/GenBank/DDBJ databases">
        <authorList>
            <person name="Sun Q."/>
            <person name="Ohkuma M."/>
        </authorList>
    </citation>
    <scope>NUCLEOTIDE SEQUENCE</scope>
    <source>
        <strain evidence="4">JCM 31311</strain>
    </source>
</reference>
<proteinExistence type="inferred from homology"/>